<dbReference type="Pfam" id="PF00631">
    <property type="entry name" value="G-gamma"/>
    <property type="match status" value="1"/>
</dbReference>
<keyword evidence="9" id="KW-0636">Prenylation</keyword>
<organism evidence="12 13">
    <name type="scientific">Cyberlindnera jadinii (strain ATCC 18201 / CBS 1600 / BCRC 20928 / JCM 3617 / NBRC 0987 / NRRL Y-1542)</name>
    <name type="common">Torula yeast</name>
    <name type="synonym">Candida utilis</name>
    <dbReference type="NCBI Taxonomy" id="983966"/>
    <lineage>
        <taxon>Eukaryota</taxon>
        <taxon>Fungi</taxon>
        <taxon>Dikarya</taxon>
        <taxon>Ascomycota</taxon>
        <taxon>Saccharomycotina</taxon>
        <taxon>Saccharomycetes</taxon>
        <taxon>Phaffomycetales</taxon>
        <taxon>Phaffomycetaceae</taxon>
        <taxon>Cyberlindnera</taxon>
    </lineage>
</organism>
<comment type="subcellular location">
    <subcellularLocation>
        <location evidence="1">Membrane</location>
    </subcellularLocation>
</comment>
<evidence type="ECO:0000256" key="6">
    <source>
        <dbReference type="ARBA" id="ARBA00023139"/>
    </source>
</evidence>
<sequence length="101" mass="11329">MSDCNEDQSPKPMNQKLLLLKLKRINELNDKLKGVLARDRIYASNASYSIINYTQQSRDYVLPEIWGYMSPGENTFRNGNRAPRQSRGSTGSSPGGCCTIV</sequence>
<dbReference type="GO" id="GO:0000750">
    <property type="term" value="P:pheromone-dependent signal transduction involved in conjugation with cellular fusion"/>
    <property type="evidence" value="ECO:0007669"/>
    <property type="project" value="InterPro"/>
</dbReference>
<evidence type="ECO:0000259" key="11">
    <source>
        <dbReference type="SMART" id="SM01224"/>
    </source>
</evidence>
<evidence type="ECO:0000256" key="7">
    <source>
        <dbReference type="ARBA" id="ARBA00023224"/>
    </source>
</evidence>
<dbReference type="GO" id="GO:0007186">
    <property type="term" value="P:G protein-coupled receptor signaling pathway"/>
    <property type="evidence" value="ECO:0007669"/>
    <property type="project" value="InterPro"/>
</dbReference>
<dbReference type="SMART" id="SM01224">
    <property type="entry name" value="G_gamma"/>
    <property type="match status" value="1"/>
</dbReference>
<dbReference type="InterPro" id="IPR015898">
    <property type="entry name" value="G-protein_gamma-like_dom"/>
</dbReference>
<dbReference type="GO" id="GO:0005834">
    <property type="term" value="C:heterotrimeric G-protein complex"/>
    <property type="evidence" value="ECO:0007669"/>
    <property type="project" value="TreeGrafter"/>
</dbReference>
<dbReference type="EMBL" id="CDQK01000006">
    <property type="protein sequence ID" value="CEP24735.1"/>
    <property type="molecule type" value="Genomic_DNA"/>
</dbReference>
<evidence type="ECO:0000256" key="2">
    <source>
        <dbReference type="ARBA" id="ARBA00007431"/>
    </source>
</evidence>
<keyword evidence="6" id="KW-0564">Palmitate</keyword>
<keyword evidence="5" id="KW-0472">Membrane</keyword>
<evidence type="ECO:0000256" key="8">
    <source>
        <dbReference type="ARBA" id="ARBA00023288"/>
    </source>
</evidence>
<dbReference type="GO" id="GO:0031681">
    <property type="term" value="F:G-protein beta-subunit binding"/>
    <property type="evidence" value="ECO:0007669"/>
    <property type="project" value="InterPro"/>
</dbReference>
<evidence type="ECO:0000256" key="9">
    <source>
        <dbReference type="ARBA" id="ARBA00023289"/>
    </source>
</evidence>
<dbReference type="AlphaFoldDB" id="A0A0H5C8R3"/>
<evidence type="ECO:0000256" key="1">
    <source>
        <dbReference type="ARBA" id="ARBA00004370"/>
    </source>
</evidence>
<gene>
    <name evidence="12" type="ORF">BN1211_5627</name>
</gene>
<feature type="region of interest" description="Disordered" evidence="10">
    <location>
        <begin position="77"/>
        <end position="101"/>
    </location>
</feature>
<reference evidence="13" key="1">
    <citation type="journal article" date="2015" name="J. Biotechnol.">
        <title>The structure of the Cyberlindnera jadinii genome and its relation to Candida utilis analyzed by the occurrence of single nucleotide polymorphisms.</title>
        <authorList>
            <person name="Rupp O."/>
            <person name="Brinkrolf K."/>
            <person name="Buerth C."/>
            <person name="Kunigo M."/>
            <person name="Schneider J."/>
            <person name="Jaenicke S."/>
            <person name="Goesmann A."/>
            <person name="Puehler A."/>
            <person name="Jaeger K.-E."/>
            <person name="Ernst J.F."/>
        </authorList>
    </citation>
    <scope>NUCLEOTIDE SEQUENCE [LARGE SCALE GENOMIC DNA]</scope>
    <source>
        <strain evidence="13">ATCC 18201 / CBS 1600 / BCRC 20928 / JCM 3617 / NBRC 0987 / NRRL Y-1542</strain>
    </source>
</reference>
<evidence type="ECO:0000256" key="5">
    <source>
        <dbReference type="ARBA" id="ARBA00023136"/>
    </source>
</evidence>
<dbReference type="PANTHER" id="PTHR28189">
    <property type="entry name" value="GUANINE NUCLEOTIDE-BINDING PROTEIN SUBUNIT GAMMA"/>
    <property type="match status" value="1"/>
</dbReference>
<evidence type="ECO:0000256" key="10">
    <source>
        <dbReference type="SAM" id="MobiDB-lite"/>
    </source>
</evidence>
<dbReference type="InterPro" id="IPR041848">
    <property type="entry name" value="Ste18_fungal"/>
</dbReference>
<feature type="domain" description="G protein gamma" evidence="11">
    <location>
        <begin position="18"/>
        <end position="100"/>
    </location>
</feature>
<evidence type="ECO:0000256" key="3">
    <source>
        <dbReference type="ARBA" id="ARBA00016111"/>
    </source>
</evidence>
<dbReference type="Proteomes" id="UP000038830">
    <property type="component" value="Unassembled WGS sequence"/>
</dbReference>
<evidence type="ECO:0000256" key="4">
    <source>
        <dbReference type="ARBA" id="ARBA00022481"/>
    </source>
</evidence>
<accession>A0A0H5C8R3</accession>
<evidence type="ECO:0000313" key="12">
    <source>
        <dbReference type="EMBL" id="CEP24735.1"/>
    </source>
</evidence>
<keyword evidence="7" id="KW-0807">Transducer</keyword>
<proteinExistence type="inferred from homology"/>
<dbReference type="PANTHER" id="PTHR28189:SF1">
    <property type="entry name" value="GUANINE NUCLEOTIDE-BINDING PROTEIN SUBUNIT GAMMA"/>
    <property type="match status" value="1"/>
</dbReference>
<protein>
    <recommendedName>
        <fullName evidence="3">Guanine nucleotide-binding protein subunit gamma</fullName>
    </recommendedName>
</protein>
<name>A0A0H5C8R3_CYBJN</name>
<evidence type="ECO:0000313" key="13">
    <source>
        <dbReference type="Proteomes" id="UP000038830"/>
    </source>
</evidence>
<feature type="compositionally biased region" description="Low complexity" evidence="10">
    <location>
        <begin position="83"/>
        <end position="101"/>
    </location>
</feature>
<keyword evidence="4" id="KW-0488">Methylation</keyword>
<dbReference type="InterPro" id="IPR036284">
    <property type="entry name" value="GGL_sf"/>
</dbReference>
<comment type="similarity">
    <text evidence="2">Belongs to the G protein gamma family.</text>
</comment>
<dbReference type="Gene3D" id="4.10.260.10">
    <property type="entry name" value="Transducin (heterotrimeric G protein), gamma chain"/>
    <property type="match status" value="1"/>
</dbReference>
<keyword evidence="8" id="KW-0449">Lipoprotein</keyword>